<dbReference type="Proteomes" id="UP000886700">
    <property type="component" value="Unplaced"/>
</dbReference>
<dbReference type="CTD" id="2853"/>
<evidence type="ECO:0000256" key="6">
    <source>
        <dbReference type="ARBA" id="ARBA00023170"/>
    </source>
</evidence>
<keyword evidence="7 8" id="KW-0807">Transducer</keyword>
<feature type="transmembrane region" description="Helical" evidence="9">
    <location>
        <begin position="222"/>
        <end position="245"/>
    </location>
</feature>
<evidence type="ECO:0000256" key="9">
    <source>
        <dbReference type="SAM" id="Phobius"/>
    </source>
</evidence>
<sequence length="319" mass="35206">MAHSNCSAASTVVETAVGTALSVECALGLTGNAVALWTFFYRLRVWKPYAVYLFSLVVADLLLVTCLPLLAVFYLRGKTWELGRAPCQVLLFLLAFSRGVGVAFLTTVALDRYLRVVHPRLRVNLLSPRAAWGISSLVWVLMIALTPQNLLTHKALQNSTDCPSFYPTGETGASATWQEALFFLQLLLPFGLIFFCNTGLIRTLQERLQESDKNPRLRRARALVAMVLLLFALCFLPSVLARALAHVLRESESCGVQQALVQASDVAGSLTCLHSALSPVIYCFSNQAFTHSYRKVLRSLRGWRKAAEPASSNHRDSDS</sequence>
<evidence type="ECO:0000256" key="4">
    <source>
        <dbReference type="ARBA" id="ARBA00023040"/>
    </source>
</evidence>
<dbReference type="eggNOG" id="KOG3656">
    <property type="taxonomic scope" value="Eukaryota"/>
</dbReference>
<evidence type="ECO:0000313" key="12">
    <source>
        <dbReference type="RefSeq" id="XP_005088337.1"/>
    </source>
</evidence>
<dbReference type="AlphaFoldDB" id="A0A1U7R664"/>
<name>A0A1U7R664_MESAU</name>
<dbReference type="PROSITE" id="PS50262">
    <property type="entry name" value="G_PROTEIN_RECEP_F1_2"/>
    <property type="match status" value="1"/>
</dbReference>
<dbReference type="OrthoDB" id="8895966at2759"/>
<accession>A0A1U7R664</accession>
<evidence type="ECO:0000256" key="5">
    <source>
        <dbReference type="ARBA" id="ARBA00023136"/>
    </source>
</evidence>
<dbReference type="GeneID" id="101834252"/>
<feature type="transmembrane region" description="Helical" evidence="9">
    <location>
        <begin position="20"/>
        <end position="40"/>
    </location>
</feature>
<dbReference type="RefSeq" id="XP_005088337.1">
    <property type="nucleotide sequence ID" value="XM_005088280.4"/>
</dbReference>
<dbReference type="PANTHER" id="PTHR46048:SF7">
    <property type="entry name" value="12-(S)-HYDROXY-5,8,10,14-EICOSATETRAENOIC ACID RECEPTOR"/>
    <property type="match status" value="1"/>
</dbReference>
<gene>
    <name evidence="12" type="primary">Gpr31</name>
</gene>
<evidence type="ECO:0000313" key="11">
    <source>
        <dbReference type="Proteomes" id="UP000886700"/>
    </source>
</evidence>
<dbReference type="PANTHER" id="PTHR46048">
    <property type="entry name" value="HYDROXYCARBOXYLIC ACID RECEPTOR 2"/>
    <property type="match status" value="1"/>
</dbReference>
<dbReference type="KEGG" id="maua:101834252"/>
<proteinExistence type="inferred from homology"/>
<feature type="transmembrane region" description="Helical" evidence="9">
    <location>
        <begin position="130"/>
        <end position="151"/>
    </location>
</feature>
<keyword evidence="6 8" id="KW-0675">Receptor</keyword>
<evidence type="ECO:0000256" key="2">
    <source>
        <dbReference type="ARBA" id="ARBA00022692"/>
    </source>
</evidence>
<reference evidence="12" key="1">
    <citation type="submission" date="2025-08" db="UniProtKB">
        <authorList>
            <consortium name="RefSeq"/>
        </authorList>
    </citation>
    <scope>IDENTIFICATION</scope>
    <source>
        <tissue evidence="12">Liver</tissue>
    </source>
</reference>
<dbReference type="SUPFAM" id="SSF81321">
    <property type="entry name" value="Family A G protein-coupled receptor-like"/>
    <property type="match status" value="1"/>
</dbReference>
<keyword evidence="3 9" id="KW-1133">Transmembrane helix</keyword>
<feature type="domain" description="G-protein coupled receptors family 1 profile" evidence="10">
    <location>
        <begin position="31"/>
        <end position="282"/>
    </location>
</feature>
<evidence type="ECO:0000256" key="7">
    <source>
        <dbReference type="ARBA" id="ARBA00023224"/>
    </source>
</evidence>
<dbReference type="Gene3D" id="1.20.1070.10">
    <property type="entry name" value="Rhodopsin 7-helix transmembrane proteins"/>
    <property type="match status" value="1"/>
</dbReference>
<evidence type="ECO:0000256" key="1">
    <source>
        <dbReference type="ARBA" id="ARBA00004141"/>
    </source>
</evidence>
<dbReference type="GO" id="GO:0050728">
    <property type="term" value="P:negative regulation of inflammatory response"/>
    <property type="evidence" value="ECO:0007669"/>
    <property type="project" value="TreeGrafter"/>
</dbReference>
<feature type="transmembrane region" description="Helical" evidence="9">
    <location>
        <begin position="52"/>
        <end position="77"/>
    </location>
</feature>
<comment type="subcellular location">
    <subcellularLocation>
        <location evidence="1">Membrane</location>
        <topology evidence="1">Multi-pass membrane protein</topology>
    </subcellularLocation>
</comment>
<organism evidence="11 12">
    <name type="scientific">Mesocricetus auratus</name>
    <name type="common">Golden hamster</name>
    <dbReference type="NCBI Taxonomy" id="10036"/>
    <lineage>
        <taxon>Eukaryota</taxon>
        <taxon>Metazoa</taxon>
        <taxon>Chordata</taxon>
        <taxon>Craniata</taxon>
        <taxon>Vertebrata</taxon>
        <taxon>Euteleostomi</taxon>
        <taxon>Mammalia</taxon>
        <taxon>Eutheria</taxon>
        <taxon>Euarchontoglires</taxon>
        <taxon>Glires</taxon>
        <taxon>Rodentia</taxon>
        <taxon>Myomorpha</taxon>
        <taxon>Muroidea</taxon>
        <taxon>Cricetidae</taxon>
        <taxon>Cricetinae</taxon>
        <taxon>Mesocricetus</taxon>
    </lineage>
</organism>
<dbReference type="GO" id="GO:0016020">
    <property type="term" value="C:membrane"/>
    <property type="evidence" value="ECO:0007669"/>
    <property type="project" value="UniProtKB-SubCell"/>
</dbReference>
<keyword evidence="11" id="KW-1185">Reference proteome</keyword>
<feature type="transmembrane region" description="Helical" evidence="9">
    <location>
        <begin position="180"/>
        <end position="201"/>
    </location>
</feature>
<feature type="transmembrane region" description="Helical" evidence="9">
    <location>
        <begin position="89"/>
        <end position="110"/>
    </location>
</feature>
<evidence type="ECO:0000256" key="3">
    <source>
        <dbReference type="ARBA" id="ARBA00022989"/>
    </source>
</evidence>
<comment type="similarity">
    <text evidence="8">Belongs to the G-protein coupled receptor 1 family.</text>
</comment>
<dbReference type="Pfam" id="PF00001">
    <property type="entry name" value="7tm_1"/>
    <property type="match status" value="1"/>
</dbReference>
<dbReference type="PROSITE" id="PS00237">
    <property type="entry name" value="G_PROTEIN_RECEP_F1_1"/>
    <property type="match status" value="1"/>
</dbReference>
<evidence type="ECO:0000256" key="8">
    <source>
        <dbReference type="RuleBase" id="RU000688"/>
    </source>
</evidence>
<dbReference type="GO" id="GO:0045125">
    <property type="term" value="F:bioactive lipid receptor activity"/>
    <property type="evidence" value="ECO:0007669"/>
    <property type="project" value="TreeGrafter"/>
</dbReference>
<keyword evidence="4 8" id="KW-0297">G-protein coupled receptor</keyword>
<dbReference type="InterPro" id="IPR000276">
    <property type="entry name" value="GPCR_Rhodpsn"/>
</dbReference>
<dbReference type="InterPro" id="IPR051893">
    <property type="entry name" value="HCARs"/>
</dbReference>
<dbReference type="InterPro" id="IPR017452">
    <property type="entry name" value="GPCR_Rhodpsn_7TM"/>
</dbReference>
<dbReference type="PRINTS" id="PR00237">
    <property type="entry name" value="GPCRRHODOPSN"/>
</dbReference>
<evidence type="ECO:0000259" key="10">
    <source>
        <dbReference type="PROSITE" id="PS50262"/>
    </source>
</evidence>
<keyword evidence="2 8" id="KW-0812">Transmembrane</keyword>
<protein>
    <submittedName>
        <fullName evidence="12">12-(S)-hydroxy-5,8,10,14-eicosatetraenoic acid receptor</fullName>
    </submittedName>
</protein>
<keyword evidence="5 9" id="KW-0472">Membrane</keyword>